<dbReference type="AlphaFoldDB" id="A0A3N2CVZ0"/>
<keyword evidence="3" id="KW-1185">Reference proteome</keyword>
<sequence>MSHGRHLHLSDDNLTARRTAQDAVEAALVLVHDVIYGTAKPIETLYRVGVVLEHCSVVKGGE</sequence>
<evidence type="ECO:0000313" key="2">
    <source>
        <dbReference type="EMBL" id="ROR91790.1"/>
    </source>
</evidence>
<organism evidence="1 3">
    <name type="scientific">Nocardioides aurantiacus</name>
    <dbReference type="NCBI Taxonomy" id="86796"/>
    <lineage>
        <taxon>Bacteria</taxon>
        <taxon>Bacillati</taxon>
        <taxon>Actinomycetota</taxon>
        <taxon>Actinomycetes</taxon>
        <taxon>Propionibacteriales</taxon>
        <taxon>Nocardioidaceae</taxon>
        <taxon>Nocardioides</taxon>
    </lineage>
</organism>
<evidence type="ECO:0000313" key="3">
    <source>
        <dbReference type="Proteomes" id="UP000281738"/>
    </source>
</evidence>
<gene>
    <name evidence="1" type="ORF">EDD33_2587</name>
    <name evidence="2" type="ORF">EDD33_2665</name>
</gene>
<comment type="caution">
    <text evidence="1">The sequence shown here is derived from an EMBL/GenBank/DDBJ whole genome shotgun (WGS) entry which is preliminary data.</text>
</comment>
<reference evidence="1 3" key="1">
    <citation type="submission" date="2018-11" db="EMBL/GenBank/DDBJ databases">
        <title>Sequencing the genomes of 1000 actinobacteria strains.</title>
        <authorList>
            <person name="Klenk H.-P."/>
        </authorList>
    </citation>
    <scope>NUCLEOTIDE SEQUENCE [LARGE SCALE GENOMIC DNA]</scope>
    <source>
        <strain evidence="1 3">DSM 12652</strain>
    </source>
</reference>
<accession>A0A3N2CVZ0</accession>
<proteinExistence type="predicted"/>
<protein>
    <submittedName>
        <fullName evidence="1">Uncharacterized protein</fullName>
    </submittedName>
</protein>
<name>A0A3N2CVZ0_9ACTN</name>
<evidence type="ECO:0000313" key="1">
    <source>
        <dbReference type="EMBL" id="ROR91712.1"/>
    </source>
</evidence>
<dbReference type="Proteomes" id="UP000281738">
    <property type="component" value="Unassembled WGS sequence"/>
</dbReference>
<dbReference type="EMBL" id="RKHO01000001">
    <property type="protein sequence ID" value="ROR91790.1"/>
    <property type="molecule type" value="Genomic_DNA"/>
</dbReference>
<dbReference type="EMBL" id="RKHO01000001">
    <property type="protein sequence ID" value="ROR91712.1"/>
    <property type="molecule type" value="Genomic_DNA"/>
</dbReference>